<keyword evidence="2" id="KW-1185">Reference proteome</keyword>
<proteinExistence type="predicted"/>
<comment type="caution">
    <text evidence="1">The sequence shown here is derived from an EMBL/GenBank/DDBJ whole genome shotgun (WGS) entry which is preliminary data.</text>
</comment>
<name>A0ABV2AST8_9EUKA</name>
<feature type="non-terminal residue" evidence="1">
    <location>
        <position position="1"/>
    </location>
</feature>
<gene>
    <name evidence="1" type="ORF">MHBO_004266</name>
</gene>
<protein>
    <submittedName>
        <fullName evidence="1">Uncharacterized protein</fullName>
    </submittedName>
</protein>
<accession>A0ABV2AST8</accession>
<dbReference type="EMBL" id="JBDODL010003557">
    <property type="protein sequence ID" value="MES1922743.1"/>
    <property type="molecule type" value="Genomic_DNA"/>
</dbReference>
<organism evidence="1 2">
    <name type="scientific">Bonamia ostreae</name>
    <dbReference type="NCBI Taxonomy" id="126728"/>
    <lineage>
        <taxon>Eukaryota</taxon>
        <taxon>Sar</taxon>
        <taxon>Rhizaria</taxon>
        <taxon>Endomyxa</taxon>
        <taxon>Ascetosporea</taxon>
        <taxon>Haplosporida</taxon>
        <taxon>Bonamia</taxon>
    </lineage>
</organism>
<reference evidence="1 2" key="1">
    <citation type="journal article" date="2024" name="BMC Biol.">
        <title>Comparative genomics of Ascetosporea gives new insight into the evolutionary basis for animal parasitism in Rhizaria.</title>
        <authorList>
            <person name="Hiltunen Thoren M."/>
            <person name="Onut-Brannstrom I."/>
            <person name="Alfjorden A."/>
            <person name="Peckova H."/>
            <person name="Swords F."/>
            <person name="Hooper C."/>
            <person name="Holzer A.S."/>
            <person name="Bass D."/>
            <person name="Burki F."/>
        </authorList>
    </citation>
    <scope>NUCLEOTIDE SEQUENCE [LARGE SCALE GENOMIC DNA]</scope>
    <source>
        <strain evidence="1">20-A016</strain>
    </source>
</reference>
<evidence type="ECO:0000313" key="2">
    <source>
        <dbReference type="Proteomes" id="UP001439008"/>
    </source>
</evidence>
<sequence>IINETENIYKKCLYYCEDIYNRHRAESHSQIICVLLEITTRFGFLLNKIGRLPDYNNEIAQSIIEDSAKSKFTKIRKLLPKNLFQFKKKDWDILETEVPRFIGVEISCYSVSNESFGGKHVSGKAIYSFLKPLCVELCSFLDNVDRLKSSDGVVEACRLLKATNDYVRASAGPEQFNGNLDFDGNNDFESFC</sequence>
<dbReference type="Proteomes" id="UP001439008">
    <property type="component" value="Unassembled WGS sequence"/>
</dbReference>
<evidence type="ECO:0000313" key="1">
    <source>
        <dbReference type="EMBL" id="MES1922743.1"/>
    </source>
</evidence>